<reference evidence="7" key="1">
    <citation type="journal article" date="2014" name="Genome Announc.">
        <title>Complete Genome Sequence of Mycoplasma canadense Strain HAZ 360_1 from Bovine Mastitic Milk in Japan.</title>
        <authorList>
            <person name="Hata E."/>
        </authorList>
    </citation>
    <scope>NUCLEOTIDE SEQUENCE [LARGE SCALE GENOMIC DNA]</scope>
    <source>
        <strain evidence="7">HAZ360_1</strain>
    </source>
</reference>
<dbReference type="InterPro" id="IPR002941">
    <property type="entry name" value="DNA_methylase_N4/N6"/>
</dbReference>
<dbReference type="HOGENOM" id="CLU_024927_5_1_14"/>
<dbReference type="InterPro" id="IPR001091">
    <property type="entry name" value="RM_Methyltransferase"/>
</dbReference>
<dbReference type="InterPro" id="IPR029063">
    <property type="entry name" value="SAM-dependent_MTases_sf"/>
</dbReference>
<evidence type="ECO:0000256" key="1">
    <source>
        <dbReference type="ARBA" id="ARBA00006594"/>
    </source>
</evidence>
<feature type="domain" description="DNA methylase N-4/N-6" evidence="5">
    <location>
        <begin position="43"/>
        <end position="265"/>
    </location>
</feature>
<dbReference type="GO" id="GO:0032259">
    <property type="term" value="P:methylation"/>
    <property type="evidence" value="ECO:0007669"/>
    <property type="project" value="UniProtKB-KW"/>
</dbReference>
<dbReference type="PANTHER" id="PTHR13370">
    <property type="entry name" value="RNA METHYLASE-RELATED"/>
    <property type="match status" value="1"/>
</dbReference>
<dbReference type="GO" id="GO:0009007">
    <property type="term" value="F:site-specific DNA-methyltransferase (adenine-specific) activity"/>
    <property type="evidence" value="ECO:0007669"/>
    <property type="project" value="TreeGrafter"/>
</dbReference>
<evidence type="ECO:0000256" key="4">
    <source>
        <dbReference type="RuleBase" id="RU362026"/>
    </source>
</evidence>
<dbReference type="EC" id="2.1.1.-" evidence="4"/>
<protein>
    <recommendedName>
        <fullName evidence="4">Methyltransferase</fullName>
        <ecNumber evidence="4">2.1.1.-</ecNumber>
    </recommendedName>
</protein>
<dbReference type="Proteomes" id="UP000031641">
    <property type="component" value="Chromosome"/>
</dbReference>
<dbReference type="REBASE" id="92155">
    <property type="entry name" value="M.Mca360ORF507P"/>
</dbReference>
<keyword evidence="2 6" id="KW-0489">Methyltransferase</keyword>
<dbReference type="GO" id="GO:0003677">
    <property type="term" value="F:DNA binding"/>
    <property type="evidence" value="ECO:0007669"/>
    <property type="project" value="InterPro"/>
</dbReference>
<keyword evidence="3 6" id="KW-0808">Transferase</keyword>
<keyword evidence="7" id="KW-1185">Reference proteome</keyword>
<dbReference type="PANTHER" id="PTHR13370:SF3">
    <property type="entry name" value="TRNA (GUANINE(10)-N2)-METHYLTRANSFERASE HOMOLOG"/>
    <property type="match status" value="1"/>
</dbReference>
<dbReference type="EMBL" id="AP014631">
    <property type="protein sequence ID" value="BAP39628.1"/>
    <property type="molecule type" value="Genomic_DNA"/>
</dbReference>
<evidence type="ECO:0000256" key="2">
    <source>
        <dbReference type="ARBA" id="ARBA00022603"/>
    </source>
</evidence>
<dbReference type="STRING" id="29554.MCAN360_0507"/>
<comment type="similarity">
    <text evidence="1 4">Belongs to the N(4)/N(6)-methyltransferase family.</text>
</comment>
<dbReference type="PROSITE" id="PS00092">
    <property type="entry name" value="N6_MTASE"/>
    <property type="match status" value="1"/>
</dbReference>
<dbReference type="AlphaFoldDB" id="A0A077L9B6"/>
<dbReference type="InterPro" id="IPR002052">
    <property type="entry name" value="DNA_methylase_N6_adenine_CS"/>
</dbReference>
<sequence>MVIIWKKLKKCEINKVGFMEIKNKIIQGDCIEVLKNIPSESFDFCFADPPYFMQIDPNKKLFRVEGNEFLGCNDEWDKFLSLDEYKKWTINWLKEVQRVLKRNGTICVIAGMQSVYEIGNILRELGFWVINDIIWQKSNPTPNFSGTRLNNSHETLIWAQKSKKSKFTFNYKTGKYLNNGKQMGSVWTFPVCSGNERIKTNDNKKLHTTQKPEALLYRIITLFTKKDDLILDPFGGTMTTAVVAKKAGRNFTMIELDSEYIKYGQKRIDETKIEIGDVENAVFDKKPLKVSIAEMIKENYLHINEIFYHKNGKEAILINNKGHLRYNDLEASMHEIAGKILNIERRLNAFDYFFVKRNKKLISISEIRENYREKLKQLK</sequence>
<evidence type="ECO:0000256" key="3">
    <source>
        <dbReference type="ARBA" id="ARBA00022679"/>
    </source>
</evidence>
<organism evidence="6 7">
    <name type="scientific">Metamycoplasma canadense</name>
    <dbReference type="NCBI Taxonomy" id="29554"/>
    <lineage>
        <taxon>Bacteria</taxon>
        <taxon>Bacillati</taxon>
        <taxon>Mycoplasmatota</taxon>
        <taxon>Mycoplasmoidales</taxon>
        <taxon>Metamycoplasmataceae</taxon>
        <taxon>Metamycoplasma</taxon>
    </lineage>
</organism>
<name>A0A077L9B6_9BACT</name>
<dbReference type="Gene3D" id="3.40.50.150">
    <property type="entry name" value="Vaccinia Virus protein VP39"/>
    <property type="match status" value="1"/>
</dbReference>
<accession>A0A077L9B6</accession>
<evidence type="ECO:0000313" key="6">
    <source>
        <dbReference type="EMBL" id="BAP39628.1"/>
    </source>
</evidence>
<dbReference type="SUPFAM" id="SSF53335">
    <property type="entry name" value="S-adenosyl-L-methionine-dependent methyltransferases"/>
    <property type="match status" value="2"/>
</dbReference>
<dbReference type="Pfam" id="PF01555">
    <property type="entry name" value="N6_N4_Mtase"/>
    <property type="match status" value="1"/>
</dbReference>
<dbReference type="KEGG" id="mcan:MCAN360_0507"/>
<dbReference type="GO" id="GO:0008170">
    <property type="term" value="F:N-methyltransferase activity"/>
    <property type="evidence" value="ECO:0007669"/>
    <property type="project" value="InterPro"/>
</dbReference>
<dbReference type="PRINTS" id="PR00508">
    <property type="entry name" value="S21N4MTFRASE"/>
</dbReference>
<evidence type="ECO:0000313" key="7">
    <source>
        <dbReference type="Proteomes" id="UP000031641"/>
    </source>
</evidence>
<evidence type="ECO:0000259" key="5">
    <source>
        <dbReference type="Pfam" id="PF01555"/>
    </source>
</evidence>
<proteinExistence type="inferred from homology"/>
<gene>
    <name evidence="6" type="ORF">MCAN360_0507</name>
</gene>
<dbReference type="GO" id="GO:0005737">
    <property type="term" value="C:cytoplasm"/>
    <property type="evidence" value="ECO:0007669"/>
    <property type="project" value="TreeGrafter"/>
</dbReference>